<keyword evidence="2" id="KW-1185">Reference proteome</keyword>
<organism evidence="1 2">
    <name type="scientific">Motiliproteus coralliicola</name>
    <dbReference type="NCBI Taxonomy" id="2283196"/>
    <lineage>
        <taxon>Bacteria</taxon>
        <taxon>Pseudomonadati</taxon>
        <taxon>Pseudomonadota</taxon>
        <taxon>Gammaproteobacteria</taxon>
        <taxon>Oceanospirillales</taxon>
        <taxon>Oceanospirillaceae</taxon>
        <taxon>Motiliproteus</taxon>
    </lineage>
</organism>
<dbReference type="OrthoDB" id="8547747at2"/>
<protein>
    <submittedName>
        <fullName evidence="1">DUF5062 family protein</fullName>
    </submittedName>
</protein>
<evidence type="ECO:0000313" key="2">
    <source>
        <dbReference type="Proteomes" id="UP000253769"/>
    </source>
</evidence>
<dbReference type="Pfam" id="PF16691">
    <property type="entry name" value="DUF5062"/>
    <property type="match status" value="1"/>
</dbReference>
<dbReference type="Gene3D" id="1.20.120.1930">
    <property type="entry name" value="Uncharacterised protein PF16691, DUF5062"/>
    <property type="match status" value="1"/>
</dbReference>
<dbReference type="AlphaFoldDB" id="A0A369WUB9"/>
<comment type="caution">
    <text evidence="1">The sequence shown here is derived from an EMBL/GenBank/DDBJ whole genome shotgun (WGS) entry which is preliminary data.</text>
</comment>
<dbReference type="Proteomes" id="UP000253769">
    <property type="component" value="Unassembled WGS sequence"/>
</dbReference>
<dbReference type="InterPro" id="IPR032036">
    <property type="entry name" value="DUF5062"/>
</dbReference>
<reference evidence="1 2" key="1">
    <citation type="submission" date="2018-07" db="EMBL/GenBank/DDBJ databases">
        <title>Motiliproteus coralliicola sp. nov., a bacterium isolated from Coral.</title>
        <authorList>
            <person name="Wang G."/>
        </authorList>
    </citation>
    <scope>NUCLEOTIDE SEQUENCE [LARGE SCALE GENOMIC DNA]</scope>
    <source>
        <strain evidence="1 2">C34</strain>
    </source>
</reference>
<name>A0A369WUB9_9GAMM</name>
<gene>
    <name evidence="1" type="ORF">DV711_00590</name>
</gene>
<dbReference type="InterPro" id="IPR038316">
    <property type="entry name" value="DUF5062_sf"/>
</dbReference>
<proteinExistence type="predicted"/>
<dbReference type="EMBL" id="QQOH01000001">
    <property type="protein sequence ID" value="RDE24136.1"/>
    <property type="molecule type" value="Genomic_DNA"/>
</dbReference>
<evidence type="ECO:0000313" key="1">
    <source>
        <dbReference type="EMBL" id="RDE24136.1"/>
    </source>
</evidence>
<dbReference type="RefSeq" id="WP_114693718.1">
    <property type="nucleotide sequence ID" value="NZ_QQOH01000001.1"/>
</dbReference>
<accession>A0A369WUB9</accession>
<sequence>MKKLKHENELLKEAIRVGGLYLKKRGAGEFEATDGADLKVTAIYKLLVHDNLIQPLAKDQVDLPHMRHKLALWISRNLPDNHPLLQD</sequence>